<dbReference type="InterPro" id="IPR019734">
    <property type="entry name" value="TPR_rpt"/>
</dbReference>
<evidence type="ECO:0000256" key="2">
    <source>
        <dbReference type="ARBA" id="ARBA00022803"/>
    </source>
</evidence>
<protein>
    <submittedName>
        <fullName evidence="5">Uncharacterized protein</fullName>
    </submittedName>
</protein>
<name>A0A6A6UXV4_9PLEO</name>
<reference evidence="5" key="1">
    <citation type="journal article" date="2020" name="Stud. Mycol.">
        <title>101 Dothideomycetes genomes: a test case for predicting lifestyles and emergence of pathogens.</title>
        <authorList>
            <person name="Haridas S."/>
            <person name="Albert R."/>
            <person name="Binder M."/>
            <person name="Bloem J."/>
            <person name="Labutti K."/>
            <person name="Salamov A."/>
            <person name="Andreopoulos B."/>
            <person name="Baker S."/>
            <person name="Barry K."/>
            <person name="Bills G."/>
            <person name="Bluhm B."/>
            <person name="Cannon C."/>
            <person name="Castanera R."/>
            <person name="Culley D."/>
            <person name="Daum C."/>
            <person name="Ezra D."/>
            <person name="Gonzalez J."/>
            <person name="Henrissat B."/>
            <person name="Kuo A."/>
            <person name="Liang C."/>
            <person name="Lipzen A."/>
            <person name="Lutzoni F."/>
            <person name="Magnuson J."/>
            <person name="Mondo S."/>
            <person name="Nolan M."/>
            <person name="Ohm R."/>
            <person name="Pangilinan J."/>
            <person name="Park H.-J."/>
            <person name="Ramirez L."/>
            <person name="Alfaro M."/>
            <person name="Sun H."/>
            <person name="Tritt A."/>
            <person name="Yoshinaga Y."/>
            <person name="Zwiers L.-H."/>
            <person name="Turgeon B."/>
            <person name="Goodwin S."/>
            <person name="Spatafora J."/>
            <person name="Crous P."/>
            <person name="Grigoriev I."/>
        </authorList>
    </citation>
    <scope>NUCLEOTIDE SEQUENCE</scope>
    <source>
        <strain evidence="5">CBS 119925</strain>
    </source>
</reference>
<feature type="repeat" description="TPR" evidence="3">
    <location>
        <begin position="42"/>
        <end position="75"/>
    </location>
</feature>
<evidence type="ECO:0000256" key="4">
    <source>
        <dbReference type="SAM" id="MobiDB-lite"/>
    </source>
</evidence>
<sequence length="166" mass="18679">MGDALAEATELKIKGNDAFKNHDWPTAIDLYTKAIEKYDKEPSFYTNRAQAHIKLEAYGFAVQDANKAIELNPNNVKVLSPDEHSLARTALTKARRTTAAHLPTRPSSTTATPSETGSWWSRKHQTTPMQRCAWSNAKRSSSAMPSSRPLRSRMPRQLPRVWTSTR</sequence>
<dbReference type="GO" id="GO:0060090">
    <property type="term" value="F:molecular adaptor activity"/>
    <property type="evidence" value="ECO:0007669"/>
    <property type="project" value="TreeGrafter"/>
</dbReference>
<dbReference type="PROSITE" id="PS50005">
    <property type="entry name" value="TPR"/>
    <property type="match status" value="1"/>
</dbReference>
<feature type="region of interest" description="Disordered" evidence="4">
    <location>
        <begin position="94"/>
        <end position="166"/>
    </location>
</feature>
<keyword evidence="6" id="KW-1185">Reference proteome</keyword>
<dbReference type="EMBL" id="MU006601">
    <property type="protein sequence ID" value="KAF2742995.1"/>
    <property type="molecule type" value="Genomic_DNA"/>
</dbReference>
<dbReference type="Gene3D" id="1.25.40.10">
    <property type="entry name" value="Tetratricopeptide repeat domain"/>
    <property type="match status" value="1"/>
</dbReference>
<evidence type="ECO:0000313" key="6">
    <source>
        <dbReference type="Proteomes" id="UP000799440"/>
    </source>
</evidence>
<dbReference type="GO" id="GO:0016020">
    <property type="term" value="C:membrane"/>
    <property type="evidence" value="ECO:0007669"/>
    <property type="project" value="TreeGrafter"/>
</dbReference>
<dbReference type="SMART" id="SM00028">
    <property type="entry name" value="TPR"/>
    <property type="match status" value="2"/>
</dbReference>
<dbReference type="PANTHER" id="PTHR45831">
    <property type="entry name" value="LD24721P"/>
    <property type="match status" value="1"/>
</dbReference>
<keyword evidence="2 3" id="KW-0802">TPR repeat</keyword>
<dbReference type="InterPro" id="IPR011990">
    <property type="entry name" value="TPR-like_helical_dom_sf"/>
</dbReference>
<organism evidence="5 6">
    <name type="scientific">Sporormia fimetaria CBS 119925</name>
    <dbReference type="NCBI Taxonomy" id="1340428"/>
    <lineage>
        <taxon>Eukaryota</taxon>
        <taxon>Fungi</taxon>
        <taxon>Dikarya</taxon>
        <taxon>Ascomycota</taxon>
        <taxon>Pezizomycotina</taxon>
        <taxon>Dothideomycetes</taxon>
        <taxon>Pleosporomycetidae</taxon>
        <taxon>Pleosporales</taxon>
        <taxon>Sporormiaceae</taxon>
        <taxon>Sporormia</taxon>
    </lineage>
</organism>
<evidence type="ECO:0000256" key="1">
    <source>
        <dbReference type="ARBA" id="ARBA00022737"/>
    </source>
</evidence>
<dbReference type="OrthoDB" id="445564at2759"/>
<dbReference type="InterPro" id="IPR047150">
    <property type="entry name" value="SGT"/>
</dbReference>
<evidence type="ECO:0000313" key="5">
    <source>
        <dbReference type="EMBL" id="KAF2742995.1"/>
    </source>
</evidence>
<gene>
    <name evidence="5" type="ORF">M011DRAFT_248978</name>
</gene>
<feature type="compositionally biased region" description="Low complexity" evidence="4">
    <location>
        <begin position="139"/>
        <end position="149"/>
    </location>
</feature>
<dbReference type="GO" id="GO:0072380">
    <property type="term" value="C:TRC complex"/>
    <property type="evidence" value="ECO:0007669"/>
    <property type="project" value="TreeGrafter"/>
</dbReference>
<dbReference type="Proteomes" id="UP000799440">
    <property type="component" value="Unassembled WGS sequence"/>
</dbReference>
<dbReference type="PANTHER" id="PTHR45831:SF2">
    <property type="entry name" value="LD24721P"/>
    <property type="match status" value="1"/>
</dbReference>
<feature type="compositionally biased region" description="Low complexity" evidence="4">
    <location>
        <begin position="99"/>
        <end position="116"/>
    </location>
</feature>
<dbReference type="AlphaFoldDB" id="A0A6A6UXV4"/>
<keyword evidence="1" id="KW-0677">Repeat</keyword>
<dbReference type="GO" id="GO:0006620">
    <property type="term" value="P:post-translational protein targeting to endoplasmic reticulum membrane"/>
    <property type="evidence" value="ECO:0007669"/>
    <property type="project" value="TreeGrafter"/>
</dbReference>
<evidence type="ECO:0000256" key="3">
    <source>
        <dbReference type="PROSITE-ProRule" id="PRU00339"/>
    </source>
</evidence>
<accession>A0A6A6UXV4</accession>
<proteinExistence type="predicted"/>
<dbReference type="SUPFAM" id="SSF48452">
    <property type="entry name" value="TPR-like"/>
    <property type="match status" value="1"/>
</dbReference>